<organism evidence="1 2">
    <name type="scientific">Aspergillus phoenicis ATCC 13157</name>
    <dbReference type="NCBI Taxonomy" id="1353007"/>
    <lineage>
        <taxon>Eukaryota</taxon>
        <taxon>Fungi</taxon>
        <taxon>Dikarya</taxon>
        <taxon>Ascomycota</taxon>
        <taxon>Pezizomycotina</taxon>
        <taxon>Eurotiomycetes</taxon>
        <taxon>Eurotiomycetidae</taxon>
        <taxon>Eurotiales</taxon>
        <taxon>Aspergillaceae</taxon>
        <taxon>Aspergillus</taxon>
    </lineage>
</organism>
<dbReference type="EMBL" id="KZ851874">
    <property type="protein sequence ID" value="RDK37064.1"/>
    <property type="molecule type" value="Genomic_DNA"/>
</dbReference>
<evidence type="ECO:0000313" key="1">
    <source>
        <dbReference type="EMBL" id="RDK37064.1"/>
    </source>
</evidence>
<gene>
    <name evidence="1" type="ORF">M752DRAFT_280018</name>
</gene>
<keyword evidence="2" id="KW-1185">Reference proteome</keyword>
<dbReference type="Proteomes" id="UP000254937">
    <property type="component" value="Unassembled WGS sequence"/>
</dbReference>
<protein>
    <submittedName>
        <fullName evidence="1">Uncharacterized protein</fullName>
    </submittedName>
</protein>
<dbReference type="AlphaFoldDB" id="A0A370P5E9"/>
<reference evidence="1 2" key="1">
    <citation type="submission" date="2018-07" db="EMBL/GenBank/DDBJ databases">
        <title>Section-level genome sequencing of Aspergillus section Nigri to investigate inter- and intra-species variation.</title>
        <authorList>
            <consortium name="DOE Joint Genome Institute"/>
            <person name="Vesth T.C."/>
            <person name="Nybo J.L."/>
            <person name="Theobald S."/>
            <person name="Frisvad J.C."/>
            <person name="Larsen T.O."/>
            <person name="Nielsen K.F."/>
            <person name="Hoof J.B."/>
            <person name="Brandl J."/>
            <person name="Salamov A."/>
            <person name="Riley R."/>
            <person name="Gladden J.M."/>
            <person name="Phatale P."/>
            <person name="Nielsen M.T."/>
            <person name="Lyhne E.K."/>
            <person name="Kogle M.E."/>
            <person name="Strasser K."/>
            <person name="McDonnell E."/>
            <person name="Barry K."/>
            <person name="Clum A."/>
            <person name="Chen C."/>
            <person name="Nolan M."/>
            <person name="Sandor L."/>
            <person name="Kuo A."/>
            <person name="Lipzen A."/>
            <person name="Hainaut M."/>
            <person name="Drula E."/>
            <person name="Tsang A."/>
            <person name="Magnuson J.K."/>
            <person name="Henrissat B."/>
            <person name="Wiebenga A."/>
            <person name="Simmons B.A."/>
            <person name="Makela M.R."/>
            <person name="De vries R.P."/>
            <person name="Grigoriev I.V."/>
            <person name="Mortensen U.H."/>
            <person name="Baker S.E."/>
            <person name="Andersen M.R."/>
        </authorList>
    </citation>
    <scope>NUCLEOTIDE SEQUENCE [LARGE SCALE GENOMIC DNA]</scope>
    <source>
        <strain evidence="1 2">ATCC 13157</strain>
    </source>
</reference>
<name>A0A370P5E9_ASPPH</name>
<feature type="non-terminal residue" evidence="1">
    <location>
        <position position="76"/>
    </location>
</feature>
<sequence length="76" mass="8880">MCTLKDWALPWIRSPTLNELYAFIASQLEGRVMDTVKARSHLNWFSTRYTASRALSHPSHLSFIFETVSMHLWPEV</sequence>
<proteinExistence type="predicted"/>
<evidence type="ECO:0000313" key="2">
    <source>
        <dbReference type="Proteomes" id="UP000254937"/>
    </source>
</evidence>
<accession>A0A370P5E9</accession>